<dbReference type="AlphaFoldDB" id="A0A6J4I9L0"/>
<proteinExistence type="predicted"/>
<dbReference type="RefSeq" id="WP_294567802.1">
    <property type="nucleotide sequence ID" value="NZ_CADCTE010000103.1"/>
</dbReference>
<evidence type="ECO:0000313" key="2">
    <source>
        <dbReference type="EMBL" id="CAA9244962.1"/>
    </source>
</evidence>
<feature type="region of interest" description="Disordered" evidence="1">
    <location>
        <begin position="197"/>
        <end position="237"/>
    </location>
</feature>
<organism evidence="2">
    <name type="scientific">uncultured Arthrobacter sp</name>
    <dbReference type="NCBI Taxonomy" id="114050"/>
    <lineage>
        <taxon>Bacteria</taxon>
        <taxon>Bacillati</taxon>
        <taxon>Actinomycetota</taxon>
        <taxon>Actinomycetes</taxon>
        <taxon>Micrococcales</taxon>
        <taxon>Micrococcaceae</taxon>
        <taxon>Arthrobacter</taxon>
        <taxon>environmental samples</taxon>
    </lineage>
</organism>
<sequence>MFVLTIDQAGSQHDVDRVPDLLELLRGVDVVTPFERSVGDEAQGIPATAEAAIEAALLCLRQGGWYVGLGIGGIEHPLPASPREGRGSAFVAARTAVERAKKTGDRAPLAVEGPPGAAEAEGVLTLIGRHVMHRTQAEWRILDRLEPGRWGSQTAAARELGIAPQSVSKAVARSAWTEEWAARPAAALLLRWAETADLSNPSGTVRAPESPATGGGRPQPAGSAERGPAAGASKGDR</sequence>
<dbReference type="EMBL" id="CADCTE010000103">
    <property type="protein sequence ID" value="CAA9244962.1"/>
    <property type="molecule type" value="Genomic_DNA"/>
</dbReference>
<accession>A0A6J4I9L0</accession>
<reference evidence="2" key="1">
    <citation type="submission" date="2020-02" db="EMBL/GenBank/DDBJ databases">
        <authorList>
            <person name="Meier V. D."/>
        </authorList>
    </citation>
    <scope>NUCLEOTIDE SEQUENCE</scope>
    <source>
        <strain evidence="2">AVDCRST_MAG83</strain>
    </source>
</reference>
<evidence type="ECO:0000256" key="1">
    <source>
        <dbReference type="SAM" id="MobiDB-lite"/>
    </source>
</evidence>
<gene>
    <name evidence="2" type="ORF">AVDCRST_MAG83-1850</name>
</gene>
<protein>
    <submittedName>
        <fullName evidence="2">Uncharacterized protein</fullName>
    </submittedName>
</protein>
<name>A0A6J4I9L0_9MICC</name>